<sequence>MSVERKLIALRKRLVEAQRGLILQAAETETVPAAGALRQISDLESAIVAIETMIEEQRSQPD</sequence>
<dbReference type="EMBL" id="JAMOIM010000003">
    <property type="protein sequence ID" value="MCW6507664.1"/>
    <property type="molecule type" value="Genomic_DNA"/>
</dbReference>
<organism evidence="1 2">
    <name type="scientific">Lichenifustis flavocetrariae</name>
    <dbReference type="NCBI Taxonomy" id="2949735"/>
    <lineage>
        <taxon>Bacteria</taxon>
        <taxon>Pseudomonadati</taxon>
        <taxon>Pseudomonadota</taxon>
        <taxon>Alphaproteobacteria</taxon>
        <taxon>Hyphomicrobiales</taxon>
        <taxon>Lichenihabitantaceae</taxon>
        <taxon>Lichenifustis</taxon>
    </lineage>
</organism>
<gene>
    <name evidence="1" type="ORF">M8523_06465</name>
</gene>
<proteinExistence type="predicted"/>
<evidence type="ECO:0000313" key="2">
    <source>
        <dbReference type="Proteomes" id="UP001165667"/>
    </source>
</evidence>
<comment type="caution">
    <text evidence="1">The sequence shown here is derived from an EMBL/GenBank/DDBJ whole genome shotgun (WGS) entry which is preliminary data.</text>
</comment>
<protein>
    <submittedName>
        <fullName evidence="1">Uncharacterized protein</fullName>
    </submittedName>
</protein>
<dbReference type="AlphaFoldDB" id="A0AA41YSB4"/>
<evidence type="ECO:0000313" key="1">
    <source>
        <dbReference type="EMBL" id="MCW6507664.1"/>
    </source>
</evidence>
<accession>A0AA41YSB4</accession>
<keyword evidence="2" id="KW-1185">Reference proteome</keyword>
<reference evidence="1" key="1">
    <citation type="submission" date="2022-05" db="EMBL/GenBank/DDBJ databases">
        <authorList>
            <person name="Pankratov T."/>
        </authorList>
    </citation>
    <scope>NUCLEOTIDE SEQUENCE</scope>
    <source>
        <strain evidence="1">BP6-180914</strain>
    </source>
</reference>
<dbReference type="RefSeq" id="WP_282584211.1">
    <property type="nucleotide sequence ID" value="NZ_JAMOIM010000003.1"/>
</dbReference>
<dbReference type="Proteomes" id="UP001165667">
    <property type="component" value="Unassembled WGS sequence"/>
</dbReference>
<name>A0AA41YSB4_9HYPH</name>